<sequence length="247" mass="28991">MNIGEKIKEERLKREWTQEYLSTLLNVSRPTVSSWEVGRNYPDLETIILISDLLEIPLDNLLREDTEIVKDVTKEMKRNKYYRLILKISAAIVLVFLLFNLVLKVNQQRYLSNLKELGWQILQIDKINQTTDKQFELIEGDTDYYVNLASPRIGLKMITRKDNLVIEVKNESHIELIISKDNDPTANENINVKVRKNLILSDKPFDNFQLTSEQTNDSVLDYISKNKKEYQEMIDNTLLKLNEIKKS</sequence>
<proteinExistence type="predicted"/>
<dbReference type="PANTHER" id="PTHR46558">
    <property type="entry name" value="TRACRIPTIONAL REGULATORY PROTEIN-RELATED-RELATED"/>
    <property type="match status" value="1"/>
</dbReference>
<keyword evidence="1" id="KW-0238">DNA-binding</keyword>
<keyword evidence="5" id="KW-1185">Reference proteome</keyword>
<dbReference type="PANTHER" id="PTHR46558:SF15">
    <property type="entry name" value="HELIX-TURN-HELIX DOMAIN PROTEIN"/>
    <property type="match status" value="1"/>
</dbReference>
<dbReference type="RefSeq" id="WP_126795488.1">
    <property type="nucleotide sequence ID" value="NZ_CP060720.1"/>
</dbReference>
<dbReference type="SMART" id="SM00530">
    <property type="entry name" value="HTH_XRE"/>
    <property type="match status" value="1"/>
</dbReference>
<evidence type="ECO:0000259" key="3">
    <source>
        <dbReference type="PROSITE" id="PS50943"/>
    </source>
</evidence>
<dbReference type="PROSITE" id="PS50943">
    <property type="entry name" value="HTH_CROC1"/>
    <property type="match status" value="1"/>
</dbReference>
<feature type="domain" description="HTH cro/C1-type" evidence="3">
    <location>
        <begin position="7"/>
        <end position="61"/>
    </location>
</feature>
<accession>A0A430AVF5</accession>
<dbReference type="OrthoDB" id="9805856at2"/>
<dbReference type="GO" id="GO:0003677">
    <property type="term" value="F:DNA binding"/>
    <property type="evidence" value="ECO:0007669"/>
    <property type="project" value="UniProtKB-KW"/>
</dbReference>
<evidence type="ECO:0000256" key="2">
    <source>
        <dbReference type="SAM" id="Phobius"/>
    </source>
</evidence>
<dbReference type="CDD" id="cd00093">
    <property type="entry name" value="HTH_XRE"/>
    <property type="match status" value="1"/>
</dbReference>
<comment type="caution">
    <text evidence="4">The sequence shown here is derived from an EMBL/GenBank/DDBJ whole genome shotgun (WGS) entry which is preliminary data.</text>
</comment>
<protein>
    <recommendedName>
        <fullName evidence="3">HTH cro/C1-type domain-containing protein</fullName>
    </recommendedName>
</protein>
<evidence type="ECO:0000313" key="5">
    <source>
        <dbReference type="Proteomes" id="UP000288028"/>
    </source>
</evidence>
<gene>
    <name evidence="4" type="ORF">CBF28_11715</name>
</gene>
<name>A0A430AVF5_9ENTE</name>
<dbReference type="GeneID" id="95579248"/>
<dbReference type="Gene3D" id="1.10.260.40">
    <property type="entry name" value="lambda repressor-like DNA-binding domains"/>
    <property type="match status" value="1"/>
</dbReference>
<feature type="transmembrane region" description="Helical" evidence="2">
    <location>
        <begin position="84"/>
        <end position="103"/>
    </location>
</feature>
<keyword evidence="2" id="KW-0812">Transmembrane</keyword>
<dbReference type="Proteomes" id="UP000288028">
    <property type="component" value="Unassembled WGS sequence"/>
</dbReference>
<keyword evidence="2" id="KW-0472">Membrane</keyword>
<dbReference type="SUPFAM" id="SSF47413">
    <property type="entry name" value="lambda repressor-like DNA-binding domains"/>
    <property type="match status" value="1"/>
</dbReference>
<dbReference type="AlphaFoldDB" id="A0A430AVF5"/>
<dbReference type="Pfam" id="PF01381">
    <property type="entry name" value="HTH_3"/>
    <property type="match status" value="1"/>
</dbReference>
<dbReference type="InterPro" id="IPR001387">
    <property type="entry name" value="Cro/C1-type_HTH"/>
</dbReference>
<organism evidence="4 5">
    <name type="scientific">Vagococcus carniphilus</name>
    <dbReference type="NCBI Taxonomy" id="218144"/>
    <lineage>
        <taxon>Bacteria</taxon>
        <taxon>Bacillati</taxon>
        <taxon>Bacillota</taxon>
        <taxon>Bacilli</taxon>
        <taxon>Lactobacillales</taxon>
        <taxon>Enterococcaceae</taxon>
        <taxon>Vagococcus</taxon>
    </lineage>
</organism>
<reference evidence="4 5" key="1">
    <citation type="submission" date="2017-05" db="EMBL/GenBank/DDBJ databases">
        <title>Vagococcus spp. assemblies.</title>
        <authorList>
            <person name="Gulvik C.A."/>
        </authorList>
    </citation>
    <scope>NUCLEOTIDE SEQUENCE [LARGE SCALE GENOMIC DNA]</scope>
    <source>
        <strain evidence="4 5">SS1714</strain>
    </source>
</reference>
<keyword evidence="2" id="KW-1133">Transmembrane helix</keyword>
<evidence type="ECO:0000313" key="4">
    <source>
        <dbReference type="EMBL" id="RSU12032.1"/>
    </source>
</evidence>
<dbReference type="EMBL" id="NGKB01000012">
    <property type="protein sequence ID" value="RSU12032.1"/>
    <property type="molecule type" value="Genomic_DNA"/>
</dbReference>
<dbReference type="InterPro" id="IPR010982">
    <property type="entry name" value="Lambda_DNA-bd_dom_sf"/>
</dbReference>
<evidence type="ECO:0000256" key="1">
    <source>
        <dbReference type="ARBA" id="ARBA00023125"/>
    </source>
</evidence>